<dbReference type="GeneID" id="96866964"/>
<keyword evidence="6 9" id="KW-0862">Zinc</keyword>
<comment type="pathway">
    <text evidence="1 9">Cofactor biosynthesis; riboflavin biosynthesis; 5-amino-6-(D-ribitylamino)uracil from GTP: step 1/4.</text>
</comment>
<dbReference type="UniPathway" id="UPA00275">
    <property type="reaction ID" value="UER00400"/>
</dbReference>
<feature type="active site" description="Nucleophile" evidence="9">
    <location>
        <position position="132"/>
    </location>
</feature>
<keyword evidence="3 9" id="KW-0479">Metal-binding</keyword>
<dbReference type="AlphaFoldDB" id="A0A084U391"/>
<comment type="function">
    <text evidence="9">Catalyzes the conversion of GTP to 2,5-diamino-6-ribosylamino-4(3H)-pyrimidinone 5'-phosphate (DARP), formate and pyrophosphate.</text>
</comment>
<feature type="active site" description="Proton acceptor" evidence="9">
    <location>
        <position position="130"/>
    </location>
</feature>
<organism evidence="11 12">
    <name type="scientific">Malacoplasma iowae DK-CPA</name>
    <dbReference type="NCBI Taxonomy" id="1394179"/>
    <lineage>
        <taxon>Bacteria</taxon>
        <taxon>Bacillati</taxon>
        <taxon>Mycoplasmatota</taxon>
        <taxon>Mycoplasmoidales</taxon>
        <taxon>Mycoplasmoidaceae</taxon>
        <taxon>Malacoplasma</taxon>
    </lineage>
</organism>
<feature type="binding site" evidence="9">
    <location>
        <begin position="96"/>
        <end position="98"/>
    </location>
    <ligand>
        <name>GTP</name>
        <dbReference type="ChEBI" id="CHEBI:37565"/>
    </ligand>
</feature>
<dbReference type="FunFam" id="3.40.50.10990:FF:000002">
    <property type="entry name" value="GTP cyclohydrolase-2"/>
    <property type="match status" value="1"/>
</dbReference>
<dbReference type="NCBIfam" id="TIGR00505">
    <property type="entry name" value="ribA"/>
    <property type="match status" value="1"/>
</dbReference>
<dbReference type="InterPro" id="IPR032677">
    <property type="entry name" value="GTP_cyclohydro_II"/>
</dbReference>
<feature type="binding site" evidence="9">
    <location>
        <position position="57"/>
    </location>
    <ligand>
        <name>Zn(2+)</name>
        <dbReference type="ChEBI" id="CHEBI:29105"/>
        <note>catalytic</note>
    </ligand>
</feature>
<feature type="binding site" evidence="9">
    <location>
        <position position="70"/>
    </location>
    <ligand>
        <name>Zn(2+)</name>
        <dbReference type="ChEBI" id="CHEBI:29105"/>
        <note>catalytic</note>
    </ligand>
</feature>
<dbReference type="GO" id="GO:0003935">
    <property type="term" value="F:GTP cyclohydrolase II activity"/>
    <property type="evidence" value="ECO:0007669"/>
    <property type="project" value="UniProtKB-UniRule"/>
</dbReference>
<evidence type="ECO:0000256" key="6">
    <source>
        <dbReference type="ARBA" id="ARBA00022833"/>
    </source>
</evidence>
<evidence type="ECO:0000256" key="3">
    <source>
        <dbReference type="ARBA" id="ARBA00022723"/>
    </source>
</evidence>
<keyword evidence="4 9" id="KW-0547">Nucleotide-binding</keyword>
<dbReference type="Gene3D" id="3.40.50.10990">
    <property type="entry name" value="GTP cyclohydrolase II"/>
    <property type="match status" value="1"/>
</dbReference>
<reference evidence="11 12" key="1">
    <citation type="journal article" date="2014" name="PLoS ONE">
        <title>Reduction of Hydrogen Peroxide Accumulation and Toxicity by a Catalase from Mycoplasma iowae.</title>
        <authorList>
            <person name="Pritchard R.E."/>
            <person name="Prassinos A.J."/>
            <person name="Osborne J.D."/>
            <person name="Raviv Z."/>
            <person name="Balish M.F."/>
        </authorList>
    </citation>
    <scope>NUCLEOTIDE SEQUENCE [LARGE SCALE GENOMIC DNA]</scope>
    <source>
        <strain evidence="11 12">DK-CPA</strain>
    </source>
</reference>
<dbReference type="SUPFAM" id="SSF142695">
    <property type="entry name" value="RibA-like"/>
    <property type="match status" value="1"/>
</dbReference>
<dbReference type="GO" id="GO:0009231">
    <property type="term" value="P:riboflavin biosynthetic process"/>
    <property type="evidence" value="ECO:0007669"/>
    <property type="project" value="UniProtKB-UniRule"/>
</dbReference>
<dbReference type="PANTHER" id="PTHR21327">
    <property type="entry name" value="GTP CYCLOHYDROLASE II-RELATED"/>
    <property type="match status" value="1"/>
</dbReference>
<dbReference type="RefSeq" id="WP_004025454.1">
    <property type="nucleotide sequence ID" value="NZ_AWQU01000083.1"/>
</dbReference>
<evidence type="ECO:0000256" key="4">
    <source>
        <dbReference type="ARBA" id="ARBA00022741"/>
    </source>
</evidence>
<dbReference type="InterPro" id="IPR036144">
    <property type="entry name" value="RibA-like_sf"/>
</dbReference>
<keyword evidence="5 9" id="KW-0378">Hydrolase</keyword>
<comment type="cofactor">
    <cofactor evidence="9">
        <name>Zn(2+)</name>
        <dbReference type="ChEBI" id="CHEBI:29105"/>
    </cofactor>
    <text evidence="9">Binds 1 zinc ion per subunit.</text>
</comment>
<dbReference type="EC" id="3.5.4.25" evidence="9"/>
<dbReference type="CDD" id="cd00641">
    <property type="entry name" value="GTP_cyclohydro2"/>
    <property type="match status" value="1"/>
</dbReference>
<evidence type="ECO:0000313" key="11">
    <source>
        <dbReference type="EMBL" id="KFB07427.1"/>
    </source>
</evidence>
<comment type="caution">
    <text evidence="9">Lacks conserved residue(s) required for the propagation of feature annotation.</text>
</comment>
<dbReference type="EMBL" id="AWQU01000083">
    <property type="protein sequence ID" value="KFB07427.1"/>
    <property type="molecule type" value="Genomic_DNA"/>
</dbReference>
<dbReference type="HAMAP" id="MF_00179">
    <property type="entry name" value="RibA"/>
    <property type="match status" value="1"/>
</dbReference>
<evidence type="ECO:0000256" key="2">
    <source>
        <dbReference type="ARBA" id="ARBA00022619"/>
    </source>
</evidence>
<dbReference type="PANTHER" id="PTHR21327:SF18">
    <property type="entry name" value="3,4-DIHYDROXY-2-BUTANONE 4-PHOSPHATE SYNTHASE"/>
    <property type="match status" value="1"/>
</dbReference>
<comment type="similarity">
    <text evidence="9">Belongs to the GTP cyclohydrolase II family.</text>
</comment>
<feature type="binding site" evidence="9">
    <location>
        <position position="118"/>
    </location>
    <ligand>
        <name>GTP</name>
        <dbReference type="ChEBI" id="CHEBI:37565"/>
    </ligand>
</feature>
<sequence length="196" mass="22558">MKKKVKISNVANLPTQYGNFKIVCFKEKIKMNYFKEHLVAYTEKLGKVPLLRIHSECLTGDAFGSLKCDCGPELHKSLKEINDHPDGGILIYLRQEGRDIGLFNKVNAYNLQDKGRDTVEANVELGLKADARNYDVVKHIFDYFNLKEVELLTNNPEKINFAEKYVKVVRKKILTGLNECNKHYLETKKNKMGHLI</sequence>
<dbReference type="GO" id="GO:0005829">
    <property type="term" value="C:cytosol"/>
    <property type="evidence" value="ECO:0007669"/>
    <property type="project" value="TreeGrafter"/>
</dbReference>
<comment type="caution">
    <text evidence="11">The sequence shown here is derived from an EMBL/GenBank/DDBJ whole genome shotgun (WGS) entry which is preliminary data.</text>
</comment>
<feature type="binding site" evidence="9">
    <location>
        <position position="68"/>
    </location>
    <ligand>
        <name>Zn(2+)</name>
        <dbReference type="ChEBI" id="CHEBI:29105"/>
        <note>catalytic</note>
    </ligand>
</feature>
<evidence type="ECO:0000256" key="8">
    <source>
        <dbReference type="ARBA" id="ARBA00049295"/>
    </source>
</evidence>
<dbReference type="Pfam" id="PF00925">
    <property type="entry name" value="GTP_cyclohydro2"/>
    <property type="match status" value="1"/>
</dbReference>
<evidence type="ECO:0000313" key="12">
    <source>
        <dbReference type="Proteomes" id="UP000028523"/>
    </source>
</evidence>
<accession>A0A084U391</accession>
<evidence type="ECO:0000256" key="5">
    <source>
        <dbReference type="ARBA" id="ARBA00022801"/>
    </source>
</evidence>
<evidence type="ECO:0000256" key="9">
    <source>
        <dbReference type="HAMAP-Rule" id="MF_00179"/>
    </source>
</evidence>
<feature type="domain" description="GTP cyclohydrolase II" evidence="10">
    <location>
        <begin position="10"/>
        <end position="165"/>
    </location>
</feature>
<proteinExistence type="inferred from homology"/>
<evidence type="ECO:0000256" key="1">
    <source>
        <dbReference type="ARBA" id="ARBA00004853"/>
    </source>
</evidence>
<dbReference type="NCBIfam" id="NF001591">
    <property type="entry name" value="PRK00393.1"/>
    <property type="match status" value="1"/>
</dbReference>
<protein>
    <recommendedName>
        <fullName evidence="9">GTP cyclohydrolase-2</fullName>
        <ecNumber evidence="9">3.5.4.25</ecNumber>
    </recommendedName>
    <alternativeName>
        <fullName evidence="9">GTP cyclohydrolase II</fullName>
    </alternativeName>
</protein>
<dbReference type="Proteomes" id="UP000028523">
    <property type="component" value="Unassembled WGS sequence"/>
</dbReference>
<gene>
    <name evidence="9 11" type="primary">ribA</name>
    <name evidence="11" type="ORF">P271_260</name>
</gene>
<name>A0A084U391_MALIO</name>
<feature type="binding site" evidence="9">
    <location>
        <position position="158"/>
    </location>
    <ligand>
        <name>GTP</name>
        <dbReference type="ChEBI" id="CHEBI:37565"/>
    </ligand>
</feature>
<feature type="binding site" evidence="9">
    <location>
        <begin position="52"/>
        <end position="56"/>
    </location>
    <ligand>
        <name>GTP</name>
        <dbReference type="ChEBI" id="CHEBI:37565"/>
    </ligand>
</feature>
<dbReference type="GO" id="GO:0005525">
    <property type="term" value="F:GTP binding"/>
    <property type="evidence" value="ECO:0007669"/>
    <property type="project" value="UniProtKB-KW"/>
</dbReference>
<keyword evidence="7 9" id="KW-0342">GTP-binding</keyword>
<evidence type="ECO:0000259" key="10">
    <source>
        <dbReference type="Pfam" id="PF00925"/>
    </source>
</evidence>
<keyword evidence="12" id="KW-1185">Reference proteome</keyword>
<keyword evidence="2 9" id="KW-0686">Riboflavin biosynthesis</keyword>
<evidence type="ECO:0000256" key="7">
    <source>
        <dbReference type="ARBA" id="ARBA00023134"/>
    </source>
</evidence>
<dbReference type="GO" id="GO:0008270">
    <property type="term" value="F:zinc ion binding"/>
    <property type="evidence" value="ECO:0007669"/>
    <property type="project" value="UniProtKB-UniRule"/>
</dbReference>
<dbReference type="InterPro" id="IPR000926">
    <property type="entry name" value="RibA"/>
</dbReference>
<comment type="catalytic activity">
    <reaction evidence="8 9">
        <text>GTP + 4 H2O = 2,5-diamino-6-hydroxy-4-(5-phosphoribosylamino)-pyrimidine + formate + 2 phosphate + 3 H(+)</text>
        <dbReference type="Rhea" id="RHEA:23704"/>
        <dbReference type="ChEBI" id="CHEBI:15377"/>
        <dbReference type="ChEBI" id="CHEBI:15378"/>
        <dbReference type="ChEBI" id="CHEBI:15740"/>
        <dbReference type="ChEBI" id="CHEBI:37565"/>
        <dbReference type="ChEBI" id="CHEBI:43474"/>
        <dbReference type="ChEBI" id="CHEBI:58614"/>
        <dbReference type="EC" id="3.5.4.25"/>
    </reaction>
</comment>
<feature type="binding site" evidence="9">
    <location>
        <position position="153"/>
    </location>
    <ligand>
        <name>GTP</name>
        <dbReference type="ChEBI" id="CHEBI:37565"/>
    </ligand>
</feature>